<organism evidence="3 4">
    <name type="scientific">Mycena sanguinolenta</name>
    <dbReference type="NCBI Taxonomy" id="230812"/>
    <lineage>
        <taxon>Eukaryota</taxon>
        <taxon>Fungi</taxon>
        <taxon>Dikarya</taxon>
        <taxon>Basidiomycota</taxon>
        <taxon>Agaricomycotina</taxon>
        <taxon>Agaricomycetes</taxon>
        <taxon>Agaricomycetidae</taxon>
        <taxon>Agaricales</taxon>
        <taxon>Marasmiineae</taxon>
        <taxon>Mycenaceae</taxon>
        <taxon>Mycena</taxon>
    </lineage>
</organism>
<feature type="transmembrane region" description="Helical" evidence="1">
    <location>
        <begin position="122"/>
        <end position="141"/>
    </location>
</feature>
<feature type="domain" description="DUF6533" evidence="2">
    <location>
        <begin position="17"/>
        <end position="62"/>
    </location>
</feature>
<keyword evidence="1" id="KW-0812">Transmembrane</keyword>
<evidence type="ECO:0000259" key="2">
    <source>
        <dbReference type="Pfam" id="PF20151"/>
    </source>
</evidence>
<proteinExistence type="predicted"/>
<evidence type="ECO:0000313" key="3">
    <source>
        <dbReference type="EMBL" id="KAF7353405.1"/>
    </source>
</evidence>
<feature type="transmembrane region" description="Helical" evidence="1">
    <location>
        <begin position="94"/>
        <end position="115"/>
    </location>
</feature>
<keyword evidence="4" id="KW-1185">Reference proteome</keyword>
<gene>
    <name evidence="3" type="ORF">MSAN_01529500</name>
</gene>
<dbReference type="OrthoDB" id="2745134at2759"/>
<dbReference type="Pfam" id="PF20151">
    <property type="entry name" value="DUF6533"/>
    <property type="match status" value="1"/>
</dbReference>
<feature type="transmembrane region" description="Helical" evidence="1">
    <location>
        <begin position="20"/>
        <end position="39"/>
    </location>
</feature>
<feature type="transmembrane region" description="Helical" evidence="1">
    <location>
        <begin position="51"/>
        <end position="74"/>
    </location>
</feature>
<keyword evidence="1" id="KW-0472">Membrane</keyword>
<sequence>MSTIDVPTQLAQNSNYYLDLISFSLLCYEYFITIDLEVSRYWGLRRTAPNVLFFMNRYGMLCGTVPIVFQYFWTSPTLLTVDQVCESLHFYHEWFAVASQIVIGVMLILRTYALYERNRRVLALMLLVSLGGVAVGAWAIMGGSQSKTWRRSPSAQSLHWVFHWSNFGPIHWTRSRLG</sequence>
<name>A0A8H6Y888_9AGAR</name>
<reference evidence="3" key="1">
    <citation type="submission" date="2020-05" db="EMBL/GenBank/DDBJ databases">
        <title>Mycena genomes resolve the evolution of fungal bioluminescence.</title>
        <authorList>
            <person name="Tsai I.J."/>
        </authorList>
    </citation>
    <scope>NUCLEOTIDE SEQUENCE</scope>
    <source>
        <strain evidence="3">160909Yilan</strain>
    </source>
</reference>
<accession>A0A8H6Y888</accession>
<evidence type="ECO:0000256" key="1">
    <source>
        <dbReference type="SAM" id="Phobius"/>
    </source>
</evidence>
<dbReference type="EMBL" id="JACAZH010000012">
    <property type="protein sequence ID" value="KAF7353405.1"/>
    <property type="molecule type" value="Genomic_DNA"/>
</dbReference>
<protein>
    <recommendedName>
        <fullName evidence="2">DUF6533 domain-containing protein</fullName>
    </recommendedName>
</protein>
<evidence type="ECO:0000313" key="4">
    <source>
        <dbReference type="Proteomes" id="UP000623467"/>
    </source>
</evidence>
<dbReference type="Proteomes" id="UP000623467">
    <property type="component" value="Unassembled WGS sequence"/>
</dbReference>
<dbReference type="AlphaFoldDB" id="A0A8H6Y888"/>
<dbReference type="InterPro" id="IPR045340">
    <property type="entry name" value="DUF6533"/>
</dbReference>
<keyword evidence="1" id="KW-1133">Transmembrane helix</keyword>
<comment type="caution">
    <text evidence="3">The sequence shown here is derived from an EMBL/GenBank/DDBJ whole genome shotgun (WGS) entry which is preliminary data.</text>
</comment>